<evidence type="ECO:0000256" key="4">
    <source>
        <dbReference type="RuleBase" id="RU000363"/>
    </source>
</evidence>
<reference evidence="5 6" key="1">
    <citation type="submission" date="2016-04" db="EMBL/GenBank/DDBJ databases">
        <title>Draft genome of Fonsecaea erecta CBS 125763.</title>
        <authorList>
            <person name="Weiss V.A."/>
            <person name="Vicente V.A."/>
            <person name="Raittz R.T."/>
            <person name="Moreno L.F."/>
            <person name="De Souza E.M."/>
            <person name="Pedrosa F.O."/>
            <person name="Steffens M.B."/>
            <person name="Faoro H."/>
            <person name="Tadra-Sfeir M.Z."/>
            <person name="Najafzadeh M.J."/>
            <person name="Felipe M.S."/>
            <person name="Teixeira M."/>
            <person name="Sun J."/>
            <person name="Xi L."/>
            <person name="Gomes R."/>
            <person name="De Azevedo C.M."/>
            <person name="Salgado C.G."/>
            <person name="Da Silva M.B."/>
            <person name="Nascimento M.F."/>
            <person name="Queiroz-Telles F."/>
            <person name="Attili D.S."/>
            <person name="Gorbushina A."/>
        </authorList>
    </citation>
    <scope>NUCLEOTIDE SEQUENCE [LARGE SCALE GENOMIC DNA]</scope>
    <source>
        <strain evidence="5 6">CBS 125763</strain>
    </source>
</reference>
<dbReference type="RefSeq" id="XP_018692878.1">
    <property type="nucleotide sequence ID" value="XM_018838318.1"/>
</dbReference>
<dbReference type="PANTHER" id="PTHR24321">
    <property type="entry name" value="DEHYDROGENASES, SHORT CHAIN"/>
    <property type="match status" value="1"/>
</dbReference>
<proteinExistence type="inferred from homology"/>
<evidence type="ECO:0000256" key="1">
    <source>
        <dbReference type="ARBA" id="ARBA00006484"/>
    </source>
</evidence>
<dbReference type="EMBL" id="LVYI01000005">
    <property type="protein sequence ID" value="OAP59511.1"/>
    <property type="molecule type" value="Genomic_DNA"/>
</dbReference>
<evidence type="ECO:0000313" key="5">
    <source>
        <dbReference type="EMBL" id="OAP59511.1"/>
    </source>
</evidence>
<sequence>MASNTPHQPFRFDGEVAIVSGAGSRMAGEIGNGRATAILLARQGAKVALLDINVSWAEETKRMIDAEGGISAVIRADATDESSCKEAVAKTVELFGTVTILVNVVGVGGAMGDATTLDLAAWERDMRINVTSMVLMVRHVVPEMRKIGRGAIVNVSSVSGLLGGNPSLLYPTSKGAIIQMTRAMAAQHGTENIRVNCVCPGMVYTPVSFGLAVVEFLFLVLSVLFSPDDLFALLETHSLTEPIPSDNTNSRATKMVRSRGMSDDLRQARINQNMLKQEGTGWDVGYAILFLCSKEARWITGLIMPVDAGTTAGKAVADRPALAADVLAEQMTGIPNKTEH</sequence>
<dbReference type="Pfam" id="PF13561">
    <property type="entry name" value="adh_short_C2"/>
    <property type="match status" value="1"/>
</dbReference>
<keyword evidence="3" id="KW-0560">Oxidoreductase</keyword>
<dbReference type="OrthoDB" id="1393670at2759"/>
<gene>
    <name evidence="5" type="ORF">AYL99_06809</name>
</gene>
<dbReference type="Proteomes" id="UP000078343">
    <property type="component" value="Unassembled WGS sequence"/>
</dbReference>
<comment type="caution">
    <text evidence="5">The sequence shown here is derived from an EMBL/GenBank/DDBJ whole genome shotgun (WGS) entry which is preliminary data.</text>
</comment>
<dbReference type="CDD" id="cd05233">
    <property type="entry name" value="SDR_c"/>
    <property type="match status" value="1"/>
</dbReference>
<comment type="similarity">
    <text evidence="1 4">Belongs to the short-chain dehydrogenases/reductases (SDR) family.</text>
</comment>
<dbReference type="STRING" id="1367422.A0A178ZJ49"/>
<organism evidence="5 6">
    <name type="scientific">Fonsecaea erecta</name>
    <dbReference type="NCBI Taxonomy" id="1367422"/>
    <lineage>
        <taxon>Eukaryota</taxon>
        <taxon>Fungi</taxon>
        <taxon>Dikarya</taxon>
        <taxon>Ascomycota</taxon>
        <taxon>Pezizomycotina</taxon>
        <taxon>Eurotiomycetes</taxon>
        <taxon>Chaetothyriomycetidae</taxon>
        <taxon>Chaetothyriales</taxon>
        <taxon>Herpotrichiellaceae</taxon>
        <taxon>Fonsecaea</taxon>
    </lineage>
</organism>
<dbReference type="GO" id="GO:0016491">
    <property type="term" value="F:oxidoreductase activity"/>
    <property type="evidence" value="ECO:0007669"/>
    <property type="project" value="UniProtKB-KW"/>
</dbReference>
<dbReference type="GeneID" id="30010977"/>
<accession>A0A178ZJ49</accession>
<dbReference type="Pfam" id="PF00106">
    <property type="entry name" value="adh_short"/>
    <property type="match status" value="1"/>
</dbReference>
<dbReference type="FunFam" id="3.40.50.720:FF:000084">
    <property type="entry name" value="Short-chain dehydrogenase reductase"/>
    <property type="match status" value="1"/>
</dbReference>
<dbReference type="AlphaFoldDB" id="A0A178ZJ49"/>
<evidence type="ECO:0000256" key="3">
    <source>
        <dbReference type="ARBA" id="ARBA00023002"/>
    </source>
</evidence>
<keyword evidence="6" id="KW-1185">Reference proteome</keyword>
<dbReference type="SUPFAM" id="SSF51735">
    <property type="entry name" value="NAD(P)-binding Rossmann-fold domains"/>
    <property type="match status" value="1"/>
</dbReference>
<protein>
    <submittedName>
        <fullName evidence="5">Uncharacterized protein</fullName>
    </submittedName>
</protein>
<evidence type="ECO:0000256" key="2">
    <source>
        <dbReference type="ARBA" id="ARBA00022857"/>
    </source>
</evidence>
<dbReference type="InterPro" id="IPR020904">
    <property type="entry name" value="Sc_DH/Rdtase_CS"/>
</dbReference>
<dbReference type="PRINTS" id="PR00081">
    <property type="entry name" value="GDHRDH"/>
</dbReference>
<evidence type="ECO:0000313" key="6">
    <source>
        <dbReference type="Proteomes" id="UP000078343"/>
    </source>
</evidence>
<dbReference type="InterPro" id="IPR036291">
    <property type="entry name" value="NAD(P)-bd_dom_sf"/>
</dbReference>
<name>A0A178ZJ49_9EURO</name>
<dbReference type="PRINTS" id="PR00080">
    <property type="entry name" value="SDRFAMILY"/>
</dbReference>
<dbReference type="PROSITE" id="PS00061">
    <property type="entry name" value="ADH_SHORT"/>
    <property type="match status" value="1"/>
</dbReference>
<dbReference type="InterPro" id="IPR002347">
    <property type="entry name" value="SDR_fam"/>
</dbReference>
<dbReference type="Gene3D" id="3.40.50.720">
    <property type="entry name" value="NAD(P)-binding Rossmann-like Domain"/>
    <property type="match status" value="1"/>
</dbReference>
<dbReference type="PANTHER" id="PTHR24321:SF8">
    <property type="entry name" value="ESTRADIOL 17-BETA-DEHYDROGENASE 8-RELATED"/>
    <property type="match status" value="1"/>
</dbReference>
<keyword evidence="2" id="KW-0521">NADP</keyword>